<dbReference type="InterPro" id="IPR028889">
    <property type="entry name" value="USP"/>
</dbReference>
<dbReference type="PROSITE" id="PS50235">
    <property type="entry name" value="USP_3"/>
    <property type="match status" value="1"/>
</dbReference>
<reference evidence="4 5" key="1">
    <citation type="submission" date="2016-07" db="EMBL/GenBank/DDBJ databases">
        <title>Pervasive Adenine N6-methylation of Active Genes in Fungi.</title>
        <authorList>
            <consortium name="DOE Joint Genome Institute"/>
            <person name="Mondo S.J."/>
            <person name="Dannebaum R.O."/>
            <person name="Kuo R.C."/>
            <person name="Labutti K."/>
            <person name="Haridas S."/>
            <person name="Kuo A."/>
            <person name="Salamov A."/>
            <person name="Ahrendt S.R."/>
            <person name="Lipzen A."/>
            <person name="Sullivan W."/>
            <person name="Andreopoulos W.B."/>
            <person name="Clum A."/>
            <person name="Lindquist E."/>
            <person name="Daum C."/>
            <person name="Ramamoorthy G.K."/>
            <person name="Gryganskyi A."/>
            <person name="Culley D."/>
            <person name="Magnuson J.K."/>
            <person name="James T.Y."/>
            <person name="O'Malley M.A."/>
            <person name="Stajich J.E."/>
            <person name="Spatafora J.W."/>
            <person name="Visel A."/>
            <person name="Grigoriev I.V."/>
        </authorList>
    </citation>
    <scope>NUCLEOTIDE SEQUENCE [LARGE SCALE GENOMIC DNA]</scope>
    <source>
        <strain evidence="4 5">PL171</strain>
    </source>
</reference>
<dbReference type="PROSITE" id="PS00972">
    <property type="entry name" value="USP_1"/>
    <property type="match status" value="1"/>
</dbReference>
<evidence type="ECO:0000313" key="5">
    <source>
        <dbReference type="Proteomes" id="UP000193411"/>
    </source>
</evidence>
<evidence type="ECO:0000256" key="1">
    <source>
        <dbReference type="RuleBase" id="RU366025"/>
    </source>
</evidence>
<feature type="region of interest" description="Disordered" evidence="2">
    <location>
        <begin position="79"/>
        <end position="260"/>
    </location>
</feature>
<dbReference type="InterPro" id="IPR001394">
    <property type="entry name" value="Peptidase_C19_UCH"/>
</dbReference>
<dbReference type="Gene3D" id="3.90.70.10">
    <property type="entry name" value="Cysteine proteinases"/>
    <property type="match status" value="1"/>
</dbReference>
<dbReference type="STRING" id="765915.A0A1Y2HA50"/>
<dbReference type="EC" id="3.4.19.12" evidence="1"/>
<name>A0A1Y2HA50_9FUNG</name>
<dbReference type="Pfam" id="PF00443">
    <property type="entry name" value="UCH"/>
    <property type="match status" value="1"/>
</dbReference>
<keyword evidence="1" id="KW-0833">Ubl conjugation pathway</keyword>
<feature type="compositionally biased region" description="Low complexity" evidence="2">
    <location>
        <begin position="168"/>
        <end position="182"/>
    </location>
</feature>
<feature type="domain" description="USP" evidence="3">
    <location>
        <begin position="439"/>
        <end position="809"/>
    </location>
</feature>
<comment type="catalytic activity">
    <reaction evidence="1">
        <text>Thiol-dependent hydrolysis of ester, thioester, amide, peptide and isopeptide bonds formed by the C-terminal Gly of ubiquitin (a 76-residue protein attached to proteins as an intracellular targeting signal).</text>
        <dbReference type="EC" id="3.4.19.12"/>
    </reaction>
</comment>
<dbReference type="PANTHER" id="PTHR21646">
    <property type="entry name" value="UBIQUITIN CARBOXYL-TERMINAL HYDROLASE"/>
    <property type="match status" value="1"/>
</dbReference>
<protein>
    <recommendedName>
        <fullName evidence="1">Ubiquitin carboxyl-terminal hydrolase</fullName>
        <ecNumber evidence="1">3.4.19.12</ecNumber>
    </recommendedName>
</protein>
<keyword evidence="1" id="KW-0378">Hydrolase</keyword>
<evidence type="ECO:0000256" key="2">
    <source>
        <dbReference type="SAM" id="MobiDB-lite"/>
    </source>
</evidence>
<dbReference type="EMBL" id="MCFL01000059">
    <property type="protein sequence ID" value="ORZ31476.1"/>
    <property type="molecule type" value="Genomic_DNA"/>
</dbReference>
<dbReference type="PROSITE" id="PS00973">
    <property type="entry name" value="USP_2"/>
    <property type="match status" value="1"/>
</dbReference>
<feature type="compositionally biased region" description="Low complexity" evidence="2">
    <location>
        <begin position="191"/>
        <end position="217"/>
    </location>
</feature>
<keyword evidence="5" id="KW-1185">Reference proteome</keyword>
<dbReference type="CDD" id="cd02674">
    <property type="entry name" value="Peptidase_C19R"/>
    <property type="match status" value="1"/>
</dbReference>
<dbReference type="GO" id="GO:0006508">
    <property type="term" value="P:proteolysis"/>
    <property type="evidence" value="ECO:0007669"/>
    <property type="project" value="UniProtKB-KW"/>
</dbReference>
<evidence type="ECO:0000259" key="3">
    <source>
        <dbReference type="PROSITE" id="PS50235"/>
    </source>
</evidence>
<gene>
    <name evidence="4" type="ORF">BCR44DRAFT_36451</name>
</gene>
<evidence type="ECO:0000313" key="4">
    <source>
        <dbReference type="EMBL" id="ORZ31476.1"/>
    </source>
</evidence>
<dbReference type="GO" id="GO:0016579">
    <property type="term" value="P:protein deubiquitination"/>
    <property type="evidence" value="ECO:0007669"/>
    <property type="project" value="InterPro"/>
</dbReference>
<feature type="compositionally biased region" description="Low complexity" evidence="2">
    <location>
        <begin position="24"/>
        <end position="54"/>
    </location>
</feature>
<feature type="compositionally biased region" description="Low complexity" evidence="2">
    <location>
        <begin position="107"/>
        <end position="128"/>
    </location>
</feature>
<proteinExistence type="inferred from homology"/>
<comment type="caution">
    <text evidence="4">The sequence shown here is derived from an EMBL/GenBank/DDBJ whole genome shotgun (WGS) entry which is preliminary data.</text>
</comment>
<sequence>MTDRLTKTPTPTVLGPRGRGGGPPRVTVTATGSSSTRKSTKNANTTTTTSRPTITATVTVRAPVRINTNNSALLPMHTSITSSLGSPTKHLHYSPAPSPASPTVRRPSATSISAPSPTAGTSATAANTRRPSVTFRPSAPLHASPGTTATSPPVVIKNGVHAGEGAGSRRSSFASAVSPSAGPISGRLGDRTASNASSVYSSTSSSLRSARASPSSTTDRRPSISRQASIPTTAPTSPPVVSKPTVTSTTIHSPRHSLTPLDAAKAAASAIRAADRGPVSSPASLPLVMTLPEPTHLPIQRSPKIGRIGFDPRVLMGKIMSRPGSAASLANSISAPATPTGGPSAAAGEMAGAAVKVQAARGLLFAANDPRASDVASASSAARIRSIVAASSGPTPLSQLLGLSKQTRPVVMFTLDELKVLPPTEDVSPYRGLMASALVGLVNIGNTCYMAAALQCLVSIDLLTNYVLNDTSVASINPFSDSKGAMAKAYTSLVRDMTTSRGAVNPRAFKRELEKWAPQFEGYDQQDAQEFLRALLDLLSTDLCRIRYDAKFVVKEADEDALPPLVKSHVAWAKYSHLQASLVADVFAGQLMSSVRCWVCNGVFHGFDVFWDLSVSIPSPATASMRRAGSGAALPLPLPAAAAAAAQAPSVRVDLDTCLREFAKEEELEPNEWYNCPTCKKRQRTSKRLQVHRLPPVLVVHIKRFASLRYKLTTPVDFPLDGLDVSAAATTEAAATAGAAGGRRYRLVAVLEHAGSLSFGHYVASVRRGAGEGEWYRMDDGCVDKIADVMRVREEEWAKSAYVLFYQAVGASEGPGVSMGGHCG</sequence>
<feature type="compositionally biased region" description="Low complexity" evidence="2">
    <location>
        <begin position="231"/>
        <end position="250"/>
    </location>
</feature>
<dbReference type="InterPro" id="IPR018200">
    <property type="entry name" value="USP_CS"/>
</dbReference>
<dbReference type="InterPro" id="IPR038765">
    <property type="entry name" value="Papain-like_cys_pep_sf"/>
</dbReference>
<feature type="region of interest" description="Disordered" evidence="2">
    <location>
        <begin position="1"/>
        <end position="54"/>
    </location>
</feature>
<keyword evidence="1" id="KW-0788">Thiol protease</keyword>
<keyword evidence="1" id="KW-0645">Protease</keyword>
<dbReference type="GO" id="GO:0004843">
    <property type="term" value="F:cysteine-type deubiquitinase activity"/>
    <property type="evidence" value="ECO:0007669"/>
    <property type="project" value="UniProtKB-UniRule"/>
</dbReference>
<dbReference type="Proteomes" id="UP000193411">
    <property type="component" value="Unassembled WGS sequence"/>
</dbReference>
<comment type="similarity">
    <text evidence="1">Belongs to the peptidase C19 family.</text>
</comment>
<dbReference type="InterPro" id="IPR050185">
    <property type="entry name" value="Ub_carboxyl-term_hydrolase"/>
</dbReference>
<accession>A0A1Y2HA50</accession>
<dbReference type="OrthoDB" id="292964at2759"/>
<dbReference type="AlphaFoldDB" id="A0A1Y2HA50"/>
<organism evidence="4 5">
    <name type="scientific">Catenaria anguillulae PL171</name>
    <dbReference type="NCBI Taxonomy" id="765915"/>
    <lineage>
        <taxon>Eukaryota</taxon>
        <taxon>Fungi</taxon>
        <taxon>Fungi incertae sedis</taxon>
        <taxon>Blastocladiomycota</taxon>
        <taxon>Blastocladiomycetes</taxon>
        <taxon>Blastocladiales</taxon>
        <taxon>Catenariaceae</taxon>
        <taxon>Catenaria</taxon>
    </lineage>
</organism>
<dbReference type="SUPFAM" id="SSF54001">
    <property type="entry name" value="Cysteine proteinases"/>
    <property type="match status" value="1"/>
</dbReference>